<sequence>MTIRLTQHSDIPALCDIADTTLFPGEMLTGMVTPVLDGLSDAVWLTALDGETPRGFCFAAPEDMSNGTWNMRALAVAPEAHRHGFGRKLVATLEQKLGESGARVLVVDTASDPEQAPARAFYHSLGYTHAGTIPAFWDVGSDKVTFWKALPG</sequence>
<protein>
    <submittedName>
        <fullName evidence="4">GNAT family N-acetyltransferase</fullName>
    </submittedName>
</protein>
<dbReference type="PANTHER" id="PTHR43877:SF1">
    <property type="entry name" value="ACETYLTRANSFERASE"/>
    <property type="match status" value="1"/>
</dbReference>
<dbReference type="EMBL" id="JAKGAQ010000005">
    <property type="protein sequence ID" value="MCF2872758.1"/>
    <property type="molecule type" value="Genomic_DNA"/>
</dbReference>
<dbReference type="Pfam" id="PF00583">
    <property type="entry name" value="Acetyltransf_1"/>
    <property type="match status" value="1"/>
</dbReference>
<dbReference type="PANTHER" id="PTHR43877">
    <property type="entry name" value="AMINOALKYLPHOSPHONATE N-ACETYLTRANSFERASE-RELATED-RELATED"/>
    <property type="match status" value="1"/>
</dbReference>
<evidence type="ECO:0000256" key="2">
    <source>
        <dbReference type="ARBA" id="ARBA00023315"/>
    </source>
</evidence>
<dbReference type="CDD" id="cd04301">
    <property type="entry name" value="NAT_SF"/>
    <property type="match status" value="1"/>
</dbReference>
<gene>
    <name evidence="4" type="ORF">L0664_16950</name>
</gene>
<keyword evidence="5" id="KW-1185">Reference proteome</keyword>
<reference evidence="4 5" key="1">
    <citation type="submission" date="2022-01" db="EMBL/GenBank/DDBJ databases">
        <title>Octadecabacter sp. nov., isolated from a marine alga.</title>
        <authorList>
            <person name="Jin M.S."/>
            <person name="Kim H.M."/>
            <person name="Han D.M."/>
            <person name="Jung J.J."/>
            <person name="Jeon C.O."/>
        </authorList>
    </citation>
    <scope>NUCLEOTIDE SEQUENCE [LARGE SCALE GENOMIC DNA]</scope>
    <source>
        <strain evidence="4 5">G9-8</strain>
    </source>
</reference>
<accession>A0ABS9CZZ9</accession>
<dbReference type="InterPro" id="IPR000182">
    <property type="entry name" value="GNAT_dom"/>
</dbReference>
<proteinExistence type="predicted"/>
<keyword evidence="1" id="KW-0808">Transferase</keyword>
<dbReference type="PROSITE" id="PS51186">
    <property type="entry name" value="GNAT"/>
    <property type="match status" value="1"/>
</dbReference>
<dbReference type="RefSeq" id="WP_235227085.1">
    <property type="nucleotide sequence ID" value="NZ_JAKGAQ010000005.1"/>
</dbReference>
<dbReference type="Proteomes" id="UP001200557">
    <property type="component" value="Unassembled WGS sequence"/>
</dbReference>
<dbReference type="InterPro" id="IPR016181">
    <property type="entry name" value="Acyl_CoA_acyltransferase"/>
</dbReference>
<dbReference type="Gene3D" id="3.40.630.30">
    <property type="match status" value="1"/>
</dbReference>
<feature type="domain" description="N-acetyltransferase" evidence="3">
    <location>
        <begin position="1"/>
        <end position="151"/>
    </location>
</feature>
<organism evidence="4 5">
    <name type="scientific">Octadecabacter dasysiphoniae</name>
    <dbReference type="NCBI Taxonomy" id="2909341"/>
    <lineage>
        <taxon>Bacteria</taxon>
        <taxon>Pseudomonadati</taxon>
        <taxon>Pseudomonadota</taxon>
        <taxon>Alphaproteobacteria</taxon>
        <taxon>Rhodobacterales</taxon>
        <taxon>Roseobacteraceae</taxon>
        <taxon>Octadecabacter</taxon>
    </lineage>
</organism>
<keyword evidence="2" id="KW-0012">Acyltransferase</keyword>
<dbReference type="SUPFAM" id="SSF55729">
    <property type="entry name" value="Acyl-CoA N-acyltransferases (Nat)"/>
    <property type="match status" value="1"/>
</dbReference>
<evidence type="ECO:0000256" key="1">
    <source>
        <dbReference type="ARBA" id="ARBA00022679"/>
    </source>
</evidence>
<evidence type="ECO:0000259" key="3">
    <source>
        <dbReference type="PROSITE" id="PS51186"/>
    </source>
</evidence>
<name>A0ABS9CZZ9_9RHOB</name>
<comment type="caution">
    <text evidence="4">The sequence shown here is derived from an EMBL/GenBank/DDBJ whole genome shotgun (WGS) entry which is preliminary data.</text>
</comment>
<dbReference type="InterPro" id="IPR050832">
    <property type="entry name" value="Bact_Acetyltransf"/>
</dbReference>
<evidence type="ECO:0000313" key="5">
    <source>
        <dbReference type="Proteomes" id="UP001200557"/>
    </source>
</evidence>
<evidence type="ECO:0000313" key="4">
    <source>
        <dbReference type="EMBL" id="MCF2872758.1"/>
    </source>
</evidence>